<keyword evidence="1" id="KW-1133">Transmembrane helix</keyword>
<dbReference type="Ensembl" id="ENSMMST00000032859.1">
    <property type="protein sequence ID" value="ENSMMSP00000029834.1"/>
    <property type="gene ID" value="ENSMMSG00000022329.1"/>
</dbReference>
<reference evidence="2" key="2">
    <citation type="submission" date="2025-09" db="UniProtKB">
        <authorList>
            <consortium name="Ensembl"/>
        </authorList>
    </citation>
    <scope>IDENTIFICATION</scope>
</reference>
<evidence type="ECO:0000313" key="2">
    <source>
        <dbReference type="Ensembl" id="ENSMMSP00000029834.1"/>
    </source>
</evidence>
<sequence>YSCQGTEWYGVYAKWTCVFLGYLVACGAKFCPKVMAKDRCGQASRTPGSPGRKHLYAQEFKGLQSCFVSVAKKSLNGGR</sequence>
<keyword evidence="1" id="KW-0812">Transmembrane</keyword>
<dbReference type="Proteomes" id="UP000694544">
    <property type="component" value="Unplaced"/>
</dbReference>
<keyword evidence="3" id="KW-1185">Reference proteome</keyword>
<feature type="transmembrane region" description="Helical" evidence="1">
    <location>
        <begin position="12"/>
        <end position="31"/>
    </location>
</feature>
<proteinExistence type="predicted"/>
<dbReference type="AlphaFoldDB" id="A0A8C6FVX0"/>
<organism evidence="2 3">
    <name type="scientific">Moschus moschiferus</name>
    <name type="common">Siberian musk deer</name>
    <name type="synonym">Moschus sibiricus</name>
    <dbReference type="NCBI Taxonomy" id="68415"/>
    <lineage>
        <taxon>Eukaryota</taxon>
        <taxon>Metazoa</taxon>
        <taxon>Chordata</taxon>
        <taxon>Craniata</taxon>
        <taxon>Vertebrata</taxon>
        <taxon>Euteleostomi</taxon>
        <taxon>Mammalia</taxon>
        <taxon>Eutheria</taxon>
        <taxon>Laurasiatheria</taxon>
        <taxon>Artiodactyla</taxon>
        <taxon>Ruminantia</taxon>
        <taxon>Pecora</taxon>
        <taxon>Moschidae</taxon>
        <taxon>Moschus</taxon>
    </lineage>
</organism>
<keyword evidence="1" id="KW-0472">Membrane</keyword>
<evidence type="ECO:0000256" key="1">
    <source>
        <dbReference type="SAM" id="Phobius"/>
    </source>
</evidence>
<accession>A0A8C6FVX0</accession>
<protein>
    <submittedName>
        <fullName evidence="2">Uncharacterized protein</fullName>
    </submittedName>
</protein>
<reference evidence="2" key="1">
    <citation type="submission" date="2025-08" db="UniProtKB">
        <authorList>
            <consortium name="Ensembl"/>
        </authorList>
    </citation>
    <scope>IDENTIFICATION</scope>
</reference>
<name>A0A8C6FVX0_MOSMO</name>
<evidence type="ECO:0000313" key="3">
    <source>
        <dbReference type="Proteomes" id="UP000694544"/>
    </source>
</evidence>